<protein>
    <recommendedName>
        <fullName evidence="1">RNase H type-1 domain-containing protein</fullName>
    </recommendedName>
</protein>
<dbReference type="EMBL" id="JADFTS010000003">
    <property type="protein sequence ID" value="KAF9617112.1"/>
    <property type="molecule type" value="Genomic_DNA"/>
</dbReference>
<dbReference type="Gene3D" id="3.30.420.10">
    <property type="entry name" value="Ribonuclease H-like superfamily/Ribonuclease H"/>
    <property type="match status" value="1"/>
</dbReference>
<dbReference type="InterPro" id="IPR036397">
    <property type="entry name" value="RNaseH_sf"/>
</dbReference>
<dbReference type="Proteomes" id="UP000631114">
    <property type="component" value="Unassembled WGS sequence"/>
</dbReference>
<comment type="caution">
    <text evidence="2">The sequence shown here is derived from an EMBL/GenBank/DDBJ whole genome shotgun (WGS) entry which is preliminary data.</text>
</comment>
<accession>A0A835IIL4</accession>
<organism evidence="2 3">
    <name type="scientific">Coptis chinensis</name>
    <dbReference type="NCBI Taxonomy" id="261450"/>
    <lineage>
        <taxon>Eukaryota</taxon>
        <taxon>Viridiplantae</taxon>
        <taxon>Streptophyta</taxon>
        <taxon>Embryophyta</taxon>
        <taxon>Tracheophyta</taxon>
        <taxon>Spermatophyta</taxon>
        <taxon>Magnoliopsida</taxon>
        <taxon>Ranunculales</taxon>
        <taxon>Ranunculaceae</taxon>
        <taxon>Coptidoideae</taxon>
        <taxon>Coptis</taxon>
    </lineage>
</organism>
<dbReference type="OrthoDB" id="1998553at2759"/>
<dbReference type="GO" id="GO:0003676">
    <property type="term" value="F:nucleic acid binding"/>
    <property type="evidence" value="ECO:0007669"/>
    <property type="project" value="InterPro"/>
</dbReference>
<dbReference type="CDD" id="cd06222">
    <property type="entry name" value="RNase_H_like"/>
    <property type="match status" value="1"/>
</dbReference>
<reference evidence="2 3" key="1">
    <citation type="submission" date="2020-10" db="EMBL/GenBank/DDBJ databases">
        <title>The Coptis chinensis genome and diversification of protoberbering-type alkaloids.</title>
        <authorList>
            <person name="Wang B."/>
            <person name="Shu S."/>
            <person name="Song C."/>
            <person name="Liu Y."/>
        </authorList>
    </citation>
    <scope>NUCLEOTIDE SEQUENCE [LARGE SCALE GENOMIC DNA]</scope>
    <source>
        <strain evidence="2">HL-2020</strain>
        <tissue evidence="2">Leaf</tissue>
    </source>
</reference>
<proteinExistence type="predicted"/>
<dbReference type="Pfam" id="PF13456">
    <property type="entry name" value="RVT_3"/>
    <property type="match status" value="1"/>
</dbReference>
<keyword evidence="3" id="KW-1185">Reference proteome</keyword>
<dbReference type="InterPro" id="IPR002156">
    <property type="entry name" value="RNaseH_domain"/>
</dbReference>
<dbReference type="InterPro" id="IPR044730">
    <property type="entry name" value="RNase_H-like_dom_plant"/>
</dbReference>
<dbReference type="PANTHER" id="PTHR47723:SF19">
    <property type="entry name" value="POLYNUCLEOTIDYL TRANSFERASE, RIBONUCLEASE H-LIKE SUPERFAMILY PROTEIN"/>
    <property type="match status" value="1"/>
</dbReference>
<dbReference type="GO" id="GO:0004523">
    <property type="term" value="F:RNA-DNA hybrid ribonuclease activity"/>
    <property type="evidence" value="ECO:0007669"/>
    <property type="project" value="InterPro"/>
</dbReference>
<dbReference type="AlphaFoldDB" id="A0A835IIL4"/>
<dbReference type="SUPFAM" id="SSF53098">
    <property type="entry name" value="Ribonuclease H-like"/>
    <property type="match status" value="1"/>
</dbReference>
<evidence type="ECO:0000259" key="1">
    <source>
        <dbReference type="Pfam" id="PF13456"/>
    </source>
</evidence>
<name>A0A835IIL4_9MAGN</name>
<sequence>MQRLGIQTQFVTKVPVTCTWASPEADEVTLNPDGSISNNGSSYGGLVRNSEGGVHFMYKGCNPSSSVLVQELRAILQGLKGCKIMDFRKVKVASDSLRAVRILLGSESAPWDHEGRILGACSKKMKATTSAEIELLATELAVEFVLLQQLRDIIFEGDAMEVVEAYKHGADSAP</sequence>
<evidence type="ECO:0000313" key="3">
    <source>
        <dbReference type="Proteomes" id="UP000631114"/>
    </source>
</evidence>
<feature type="domain" description="RNase H type-1" evidence="1">
    <location>
        <begin position="31"/>
        <end position="107"/>
    </location>
</feature>
<dbReference type="InterPro" id="IPR012337">
    <property type="entry name" value="RNaseH-like_sf"/>
</dbReference>
<gene>
    <name evidence="2" type="ORF">IFM89_033278</name>
</gene>
<evidence type="ECO:0000313" key="2">
    <source>
        <dbReference type="EMBL" id="KAF9617112.1"/>
    </source>
</evidence>
<dbReference type="PANTHER" id="PTHR47723">
    <property type="entry name" value="OS05G0353850 PROTEIN"/>
    <property type="match status" value="1"/>
</dbReference>
<dbReference type="InterPro" id="IPR053151">
    <property type="entry name" value="RNase_H-like"/>
</dbReference>